<reference evidence="2 3" key="1">
    <citation type="submission" date="2015-06" db="EMBL/GenBank/DDBJ databases">
        <title>Draft genome of the ant-associated black yeast Phialophora attae CBS 131958.</title>
        <authorList>
            <person name="Moreno L.F."/>
            <person name="Stielow B.J."/>
            <person name="de Hoog S."/>
            <person name="Vicente V.A."/>
            <person name="Weiss V.A."/>
            <person name="de Vries M."/>
            <person name="Cruz L.M."/>
            <person name="Souza E.M."/>
        </authorList>
    </citation>
    <scope>NUCLEOTIDE SEQUENCE [LARGE SCALE GENOMIC DNA]</scope>
    <source>
        <strain evidence="2 3">CBS 131958</strain>
    </source>
</reference>
<organism evidence="2 3">
    <name type="scientific">Cyphellophora attinorum</name>
    <dbReference type="NCBI Taxonomy" id="1664694"/>
    <lineage>
        <taxon>Eukaryota</taxon>
        <taxon>Fungi</taxon>
        <taxon>Dikarya</taxon>
        <taxon>Ascomycota</taxon>
        <taxon>Pezizomycotina</taxon>
        <taxon>Eurotiomycetes</taxon>
        <taxon>Chaetothyriomycetidae</taxon>
        <taxon>Chaetothyriales</taxon>
        <taxon>Cyphellophoraceae</taxon>
        <taxon>Cyphellophora</taxon>
    </lineage>
</organism>
<dbReference type="Proteomes" id="UP000038010">
    <property type="component" value="Unassembled WGS sequence"/>
</dbReference>
<sequence>MADQLRRHRQPQVTTFTVATPSPTQILVKILAVALNYKDGEIIQAPMKHHKTATFPSNLVIGSDAVGQVISVGSSVTQFKPNDRVLSLCFPLHQTGPAKAAYLADSPGMTDQGVLTEYKLFEDWAVVGVPDYLTDEEAATFPIAGTTAWMSLNYFNPIGVPNIGLQGKTLLVQGTGGVSIMGLQLGKASGMKVIVTSSSDSKLERATALGADYTINYRTHPDWDQKVLELTDGKGADLIFENGGAYTTSQSMDCIAFGGTIASIGYLSGKTDPPDANRTNINVRALARNFVLVGILNGPKDRLQELLRFVEQHQVRPVVDKVFSFEEGQEAVRYLWEGGSSFGKVVVRVASASS</sequence>
<dbReference type="SMART" id="SM00829">
    <property type="entry name" value="PKS_ER"/>
    <property type="match status" value="1"/>
</dbReference>
<keyword evidence="3" id="KW-1185">Reference proteome</keyword>
<evidence type="ECO:0000313" key="3">
    <source>
        <dbReference type="Proteomes" id="UP000038010"/>
    </source>
</evidence>
<name>A0A0N1HIU5_9EURO</name>
<dbReference type="SUPFAM" id="SSF50129">
    <property type="entry name" value="GroES-like"/>
    <property type="match status" value="1"/>
</dbReference>
<dbReference type="EMBL" id="LFJN01000033">
    <property type="protein sequence ID" value="KPI36127.1"/>
    <property type="molecule type" value="Genomic_DNA"/>
</dbReference>
<dbReference type="Gene3D" id="3.40.50.720">
    <property type="entry name" value="NAD(P)-binding Rossmann-like Domain"/>
    <property type="match status" value="1"/>
</dbReference>
<proteinExistence type="predicted"/>
<dbReference type="CDD" id="cd08276">
    <property type="entry name" value="MDR7"/>
    <property type="match status" value="1"/>
</dbReference>
<evidence type="ECO:0000313" key="2">
    <source>
        <dbReference type="EMBL" id="KPI36127.1"/>
    </source>
</evidence>
<dbReference type="PANTHER" id="PTHR45033:SF1">
    <property type="entry name" value="OXIDOREDUCTASE (EUROFUNG)"/>
    <property type="match status" value="1"/>
</dbReference>
<dbReference type="STRING" id="1664694.A0A0N1HIU5"/>
<dbReference type="OrthoDB" id="3509362at2759"/>
<dbReference type="InterPro" id="IPR036291">
    <property type="entry name" value="NAD(P)-bd_dom_sf"/>
</dbReference>
<dbReference type="VEuPathDB" id="FungiDB:AB675_8932"/>
<feature type="domain" description="Enoyl reductase (ER)" evidence="1">
    <location>
        <begin position="6"/>
        <end position="347"/>
    </location>
</feature>
<accession>A0A0N1HIU5</accession>
<dbReference type="Gene3D" id="3.90.180.10">
    <property type="entry name" value="Medium-chain alcohol dehydrogenases, catalytic domain"/>
    <property type="match status" value="1"/>
</dbReference>
<dbReference type="InterPro" id="IPR013154">
    <property type="entry name" value="ADH-like_N"/>
</dbReference>
<dbReference type="RefSeq" id="XP_017996090.1">
    <property type="nucleotide sequence ID" value="XM_018149422.1"/>
</dbReference>
<evidence type="ECO:0000259" key="1">
    <source>
        <dbReference type="SMART" id="SM00829"/>
    </source>
</evidence>
<dbReference type="InterPro" id="IPR020843">
    <property type="entry name" value="ER"/>
</dbReference>
<dbReference type="GeneID" id="28741302"/>
<gene>
    <name evidence="2" type="ORF">AB675_8932</name>
</gene>
<dbReference type="AlphaFoldDB" id="A0A0N1HIU5"/>
<dbReference type="Pfam" id="PF08240">
    <property type="entry name" value="ADH_N"/>
    <property type="match status" value="1"/>
</dbReference>
<dbReference type="SUPFAM" id="SSF51735">
    <property type="entry name" value="NAD(P)-binding Rossmann-fold domains"/>
    <property type="match status" value="1"/>
</dbReference>
<comment type="caution">
    <text evidence="2">The sequence shown here is derived from an EMBL/GenBank/DDBJ whole genome shotgun (WGS) entry which is preliminary data.</text>
</comment>
<dbReference type="InterPro" id="IPR011032">
    <property type="entry name" value="GroES-like_sf"/>
</dbReference>
<dbReference type="InterPro" id="IPR013149">
    <property type="entry name" value="ADH-like_C"/>
</dbReference>
<dbReference type="Pfam" id="PF00107">
    <property type="entry name" value="ADH_zinc_N"/>
    <property type="match status" value="1"/>
</dbReference>
<dbReference type="GO" id="GO:0016491">
    <property type="term" value="F:oxidoreductase activity"/>
    <property type="evidence" value="ECO:0007669"/>
    <property type="project" value="InterPro"/>
</dbReference>
<dbReference type="InterPro" id="IPR052711">
    <property type="entry name" value="Zinc_ADH-like"/>
</dbReference>
<protein>
    <submittedName>
        <fullName evidence="2">Zinc-type alcohol dehydrogenase-like protein</fullName>
    </submittedName>
</protein>
<dbReference type="PANTHER" id="PTHR45033">
    <property type="match status" value="1"/>
</dbReference>